<sequence length="227" mass="24838">MGEIRRLEEIDIDLPVEEILNRPPFPKWMGSRHSEEKLRETVTELRPAVLADLDPRGMYRILETDGSGIGAYDPPDLLTDAEYVCSVIVTAGELSDGGDDGQQLFEEFVRDAVENVALTVLTETVGEEIRDVADANGWNTTRLFTPGDGGYDWPLANRKYVFETLPAEEIDVRLLDNGLNVPNKTISGVVGMGPDVTQVPGFHSCLGCPILPECDYADTSDLAPVTG</sequence>
<evidence type="ECO:0008006" key="3">
    <source>
        <dbReference type="Google" id="ProtNLM"/>
    </source>
</evidence>
<dbReference type="SUPFAM" id="SSF56507">
    <property type="entry name" value="Methionine synthase activation domain-like"/>
    <property type="match status" value="1"/>
</dbReference>
<gene>
    <name evidence="1" type="ORF">AArcSl_1054</name>
</gene>
<dbReference type="EMBL" id="CP025066">
    <property type="protein sequence ID" value="AUX08691.1"/>
    <property type="molecule type" value="Genomic_DNA"/>
</dbReference>
<dbReference type="AlphaFoldDB" id="A0A343THW9"/>
<proteinExistence type="predicted"/>
<dbReference type="GO" id="GO:0008705">
    <property type="term" value="F:methionine synthase activity"/>
    <property type="evidence" value="ECO:0007669"/>
    <property type="project" value="InterPro"/>
</dbReference>
<evidence type="ECO:0000313" key="2">
    <source>
        <dbReference type="Proteomes" id="UP000263012"/>
    </source>
</evidence>
<reference evidence="2" key="1">
    <citation type="submission" date="2017-11" db="EMBL/GenBank/DDBJ databases">
        <title>Phenotypic and genomic properties of facultatively anaerobic sulfur-reducing natronoarchaea from hypersaline soda lakes.</title>
        <authorList>
            <person name="Sorokin D.Y."/>
            <person name="Kublanov I.V."/>
            <person name="Roman P."/>
            <person name="Sinninghe Damste J.S."/>
            <person name="Golyshin P.N."/>
            <person name="Rojo D."/>
            <person name="Ciordia S."/>
            <person name="Mena M.D.C."/>
            <person name="Ferrer M."/>
            <person name="Messina E."/>
            <person name="Smedile F."/>
            <person name="La Spada G."/>
            <person name="La Cono V."/>
            <person name="Yakimov M.M."/>
        </authorList>
    </citation>
    <scope>NUCLEOTIDE SEQUENCE [LARGE SCALE GENOMIC DNA]</scope>
    <source>
        <strain evidence="2">AArc-Sl</strain>
    </source>
</reference>
<dbReference type="Proteomes" id="UP000263012">
    <property type="component" value="Chromosome"/>
</dbReference>
<dbReference type="Gene3D" id="3.40.109.40">
    <property type="match status" value="1"/>
</dbReference>
<evidence type="ECO:0000313" key="1">
    <source>
        <dbReference type="EMBL" id="AUX08691.1"/>
    </source>
</evidence>
<protein>
    <recommendedName>
        <fullName evidence="3">Vitamin B12 dependent methionine synthase</fullName>
    </recommendedName>
</protein>
<dbReference type="KEGG" id="hdf:AArcSl_1054"/>
<accession>A0A343THW9</accession>
<dbReference type="InterPro" id="IPR037010">
    <property type="entry name" value="VitB12-dep_Met_synth_activ_sf"/>
</dbReference>
<keyword evidence="2" id="KW-1185">Reference proteome</keyword>
<name>A0A343THW9_9EURY</name>
<organism evidence="1 2">
    <name type="scientific">Halalkaliarchaeum desulfuricum</name>
    <dbReference type="NCBI Taxonomy" id="2055893"/>
    <lineage>
        <taxon>Archaea</taxon>
        <taxon>Methanobacteriati</taxon>
        <taxon>Methanobacteriota</taxon>
        <taxon>Stenosarchaea group</taxon>
        <taxon>Halobacteria</taxon>
        <taxon>Halobacteriales</taxon>
        <taxon>Haloferacaceae</taxon>
        <taxon>Halalkaliarchaeum</taxon>
    </lineage>
</organism>